<dbReference type="Proteomes" id="UP000191094">
    <property type="component" value="Unassembled WGS sequence"/>
</dbReference>
<keyword evidence="2" id="KW-1185">Reference proteome</keyword>
<accession>A0A1T0CDE9</accession>
<comment type="caution">
    <text evidence="1">The sequence shown here is derived from an EMBL/GenBank/DDBJ whole genome shotgun (WGS) entry which is preliminary data.</text>
</comment>
<organism evidence="1 2">
    <name type="scientific">Lwoffella lincolnii</name>
    <dbReference type="NCBI Taxonomy" id="90241"/>
    <lineage>
        <taxon>Bacteria</taxon>
        <taxon>Pseudomonadati</taxon>
        <taxon>Pseudomonadota</taxon>
        <taxon>Gammaproteobacteria</taxon>
        <taxon>Moraxellales</taxon>
        <taxon>Moraxellaceae</taxon>
        <taxon>Lwoffella</taxon>
    </lineage>
</organism>
<dbReference type="OrthoDB" id="6709940at2"/>
<evidence type="ECO:0000313" key="1">
    <source>
        <dbReference type="EMBL" id="OOS20323.1"/>
    </source>
</evidence>
<reference evidence="1 2" key="1">
    <citation type="submission" date="2017-02" db="EMBL/GenBank/DDBJ databases">
        <title>Draft genome sequence of Moraxella lincolnii CCUG 9405T type strain.</title>
        <authorList>
            <person name="Salva-Serra F."/>
            <person name="Engstrom-Jakobsson H."/>
            <person name="Thorell K."/>
            <person name="Jaen-Luchoro D."/>
            <person name="Gonzales-Siles L."/>
            <person name="Karlsson R."/>
            <person name="Yazdan S."/>
            <person name="Boulund F."/>
            <person name="Johnning A."/>
            <person name="Engstrand L."/>
            <person name="Kristiansson E."/>
            <person name="Moore E."/>
        </authorList>
    </citation>
    <scope>NUCLEOTIDE SEQUENCE [LARGE SCALE GENOMIC DNA]</scope>
    <source>
        <strain evidence="1 2">CCUG 9405</strain>
    </source>
</reference>
<dbReference type="AlphaFoldDB" id="A0A1T0CDE9"/>
<gene>
    <name evidence="1" type="ORF">B0682_06735</name>
</gene>
<sequence>MGLWISIGIVLFVVGSIMALKPSGVEQRLDKLRMGARQVGLNPKLVACPNWLRGRNDELGKGMVGQYGLLIDGVTLPHSRYQNIDGQWRVLIDNTLTGNHDNHQITKNTIYDQQLFVLDKTAIDLPDVIANHSKGLETKANHIVLYWQDDAYVKPISNPTYHANAIESDMLAIKTALQTWAKVINQAL</sequence>
<dbReference type="RefSeq" id="WP_078307673.1">
    <property type="nucleotide sequence ID" value="NZ_CP147511.1"/>
</dbReference>
<protein>
    <submittedName>
        <fullName evidence="1">Uncharacterized protein</fullName>
    </submittedName>
</protein>
<proteinExistence type="predicted"/>
<evidence type="ECO:0000313" key="2">
    <source>
        <dbReference type="Proteomes" id="UP000191094"/>
    </source>
</evidence>
<dbReference type="EMBL" id="MUYT01000008">
    <property type="protein sequence ID" value="OOS20323.1"/>
    <property type="molecule type" value="Genomic_DNA"/>
</dbReference>
<name>A0A1T0CDE9_9GAMM</name>